<gene>
    <name evidence="2" type="ORF">HNQ88_004187</name>
</gene>
<organism evidence="2 3">
    <name type="scientific">Aureibacter tunicatorum</name>
    <dbReference type="NCBI Taxonomy" id="866807"/>
    <lineage>
        <taxon>Bacteria</taxon>
        <taxon>Pseudomonadati</taxon>
        <taxon>Bacteroidota</taxon>
        <taxon>Cytophagia</taxon>
        <taxon>Cytophagales</taxon>
        <taxon>Persicobacteraceae</taxon>
        <taxon>Aureibacter</taxon>
    </lineage>
</organism>
<comment type="caution">
    <text evidence="2">The sequence shown here is derived from an EMBL/GenBank/DDBJ whole genome shotgun (WGS) entry which is preliminary data.</text>
</comment>
<dbReference type="EMBL" id="JAVDQD010000006">
    <property type="protein sequence ID" value="MDR6241111.1"/>
    <property type="molecule type" value="Genomic_DNA"/>
</dbReference>
<evidence type="ECO:0000313" key="2">
    <source>
        <dbReference type="EMBL" id="MDR6241111.1"/>
    </source>
</evidence>
<proteinExistence type="predicted"/>
<evidence type="ECO:0000313" key="3">
    <source>
        <dbReference type="Proteomes" id="UP001185092"/>
    </source>
</evidence>
<sequence length="99" mass="11572">MEWYEPEDSTPREQCPCCDYISLPERGNYLICPICFWEDDGQDIDELDVSSGPNHGITLREGRANFAKFGACEKDMVKHVISVEERKKFKREIRNIEEN</sequence>
<feature type="domain" description="Cysteine-rich CPCC" evidence="1">
    <location>
        <begin position="14"/>
        <end position="85"/>
    </location>
</feature>
<accession>A0AAE3XSJ6</accession>
<dbReference type="InterPro" id="IPR025983">
    <property type="entry name" value="Cys_rich_CPCC"/>
</dbReference>
<protein>
    <recommendedName>
        <fullName evidence="1">Cysteine-rich CPCC domain-containing protein</fullName>
    </recommendedName>
</protein>
<evidence type="ECO:0000259" key="1">
    <source>
        <dbReference type="Pfam" id="PF14206"/>
    </source>
</evidence>
<name>A0AAE3XSJ6_9BACT</name>
<dbReference type="AlphaFoldDB" id="A0AAE3XSJ6"/>
<keyword evidence="3" id="KW-1185">Reference proteome</keyword>
<dbReference type="Pfam" id="PF14206">
    <property type="entry name" value="Cys_rich_CPCC"/>
    <property type="match status" value="1"/>
</dbReference>
<reference evidence="2" key="1">
    <citation type="submission" date="2023-07" db="EMBL/GenBank/DDBJ databases">
        <title>Genomic Encyclopedia of Type Strains, Phase IV (KMG-IV): sequencing the most valuable type-strain genomes for metagenomic binning, comparative biology and taxonomic classification.</title>
        <authorList>
            <person name="Goeker M."/>
        </authorList>
    </citation>
    <scope>NUCLEOTIDE SEQUENCE</scope>
    <source>
        <strain evidence="2">DSM 26174</strain>
    </source>
</reference>
<dbReference type="RefSeq" id="WP_309941651.1">
    <property type="nucleotide sequence ID" value="NZ_AP025305.1"/>
</dbReference>
<dbReference type="Proteomes" id="UP001185092">
    <property type="component" value="Unassembled WGS sequence"/>
</dbReference>